<evidence type="ECO:0000313" key="1">
    <source>
        <dbReference type="EMBL" id="KAJ5114983.1"/>
    </source>
</evidence>
<dbReference type="AlphaFoldDB" id="A0A9W9GA74"/>
<comment type="caution">
    <text evidence="1">The sequence shown here is derived from an EMBL/GenBank/DDBJ whole genome shotgun (WGS) entry which is preliminary data.</text>
</comment>
<name>A0A9W9GA74_9EURO</name>
<dbReference type="Proteomes" id="UP001141434">
    <property type="component" value="Unassembled WGS sequence"/>
</dbReference>
<keyword evidence="2" id="KW-1185">Reference proteome</keyword>
<dbReference type="EMBL" id="JAPMSZ010000001">
    <property type="protein sequence ID" value="KAJ5114983.1"/>
    <property type="molecule type" value="Genomic_DNA"/>
</dbReference>
<accession>A0A9W9GA74</accession>
<sequence length="111" mass="12825">MMSVSTPFWSFRSTTQSTSAAKHIHYPNFRDVAIFVVIFEVRKDHSTWQAVTIADFLPESKEFVSFRRCLSASRVQVETASAYDERSRYLACLVTILVNASRNIDCHKKWT</sequence>
<protein>
    <submittedName>
        <fullName evidence="1">Uncharacterized protein</fullName>
    </submittedName>
</protein>
<dbReference type="RefSeq" id="XP_056516175.1">
    <property type="nucleotide sequence ID" value="XM_056651325.1"/>
</dbReference>
<evidence type="ECO:0000313" key="2">
    <source>
        <dbReference type="Proteomes" id="UP001141434"/>
    </source>
</evidence>
<reference evidence="1" key="1">
    <citation type="submission" date="2022-11" db="EMBL/GenBank/DDBJ databases">
        <authorList>
            <person name="Petersen C."/>
        </authorList>
    </citation>
    <scope>NUCLEOTIDE SEQUENCE</scope>
    <source>
        <strain evidence="1">IBT 34128</strain>
    </source>
</reference>
<proteinExistence type="predicted"/>
<organism evidence="1 2">
    <name type="scientific">Penicillium alfredii</name>
    <dbReference type="NCBI Taxonomy" id="1506179"/>
    <lineage>
        <taxon>Eukaryota</taxon>
        <taxon>Fungi</taxon>
        <taxon>Dikarya</taxon>
        <taxon>Ascomycota</taxon>
        <taxon>Pezizomycotina</taxon>
        <taxon>Eurotiomycetes</taxon>
        <taxon>Eurotiomycetidae</taxon>
        <taxon>Eurotiales</taxon>
        <taxon>Aspergillaceae</taxon>
        <taxon>Penicillium</taxon>
    </lineage>
</organism>
<dbReference type="GeneID" id="81390493"/>
<gene>
    <name evidence="1" type="ORF">NUU61_000742</name>
</gene>
<reference evidence="1" key="2">
    <citation type="journal article" date="2023" name="IMA Fungus">
        <title>Comparative genomic study of the Penicillium genus elucidates a diverse pangenome and 15 lateral gene transfer events.</title>
        <authorList>
            <person name="Petersen C."/>
            <person name="Sorensen T."/>
            <person name="Nielsen M.R."/>
            <person name="Sondergaard T.E."/>
            <person name="Sorensen J.L."/>
            <person name="Fitzpatrick D.A."/>
            <person name="Frisvad J.C."/>
            <person name="Nielsen K.L."/>
        </authorList>
    </citation>
    <scope>NUCLEOTIDE SEQUENCE</scope>
    <source>
        <strain evidence="1">IBT 34128</strain>
    </source>
</reference>